<dbReference type="Pfam" id="PF01311">
    <property type="entry name" value="Bac_export_1"/>
    <property type="match status" value="1"/>
</dbReference>
<keyword evidence="3" id="KW-1003">Cell membrane</keyword>
<feature type="transmembrane region" description="Helical" evidence="7">
    <location>
        <begin position="168"/>
        <end position="194"/>
    </location>
</feature>
<feature type="transmembrane region" description="Helical" evidence="7">
    <location>
        <begin position="206"/>
        <end position="226"/>
    </location>
</feature>
<keyword evidence="8" id="KW-0969">Cilium</keyword>
<evidence type="ECO:0000256" key="2">
    <source>
        <dbReference type="ARBA" id="ARBA00009772"/>
    </source>
</evidence>
<evidence type="ECO:0000256" key="3">
    <source>
        <dbReference type="ARBA" id="ARBA00022475"/>
    </source>
</evidence>
<dbReference type="RefSeq" id="WP_015797631.1">
    <property type="nucleotide sequence ID" value="NC_013124.1"/>
</dbReference>
<reference evidence="8 9" key="1">
    <citation type="journal article" date="2009" name="Stand. Genomic Sci.">
        <title>Complete genome sequence of Acidimicrobium ferrooxidans type strain (ICP).</title>
        <authorList>
            <person name="Clum A."/>
            <person name="Nolan M."/>
            <person name="Lang E."/>
            <person name="Glavina Del Rio T."/>
            <person name="Tice H."/>
            <person name="Copeland A."/>
            <person name="Cheng J.F."/>
            <person name="Lucas S."/>
            <person name="Chen F."/>
            <person name="Bruce D."/>
            <person name="Goodwin L."/>
            <person name="Pitluck S."/>
            <person name="Ivanova N."/>
            <person name="Mavrommatis K."/>
            <person name="Mikhailova N."/>
            <person name="Pati A."/>
            <person name="Chen A."/>
            <person name="Palaniappan K."/>
            <person name="Goker M."/>
            <person name="Spring S."/>
            <person name="Land M."/>
            <person name="Hauser L."/>
            <person name="Chang Y.J."/>
            <person name="Jeffries C.C."/>
            <person name="Chain P."/>
            <person name="Bristow J."/>
            <person name="Eisen J.A."/>
            <person name="Markowitz V."/>
            <person name="Hugenholtz P."/>
            <person name="Kyrpides N.C."/>
            <person name="Klenk H.P."/>
            <person name="Lapidus A."/>
        </authorList>
    </citation>
    <scope>NUCLEOTIDE SEQUENCE [LARGE SCALE GENOMIC DNA]</scope>
    <source>
        <strain evidence="9">DSM 10331 / JCM 15462 / NBRC 103882 / ICP</strain>
    </source>
</reference>
<dbReference type="HOGENOM" id="CLU_1127168_0_0_11"/>
<evidence type="ECO:0000313" key="9">
    <source>
        <dbReference type="Proteomes" id="UP000000771"/>
    </source>
</evidence>
<gene>
    <name evidence="8" type="ordered locus">Afer_0157</name>
</gene>
<keyword evidence="9" id="KW-1185">Reference proteome</keyword>
<feature type="transmembrane region" description="Helical" evidence="7">
    <location>
        <begin position="7"/>
        <end position="32"/>
    </location>
</feature>
<comment type="similarity">
    <text evidence="2">Belongs to the FliR/MopE/SpaR family.</text>
</comment>
<proteinExistence type="inferred from homology"/>
<feature type="transmembrane region" description="Helical" evidence="7">
    <location>
        <begin position="126"/>
        <end position="148"/>
    </location>
</feature>
<dbReference type="eggNOG" id="COG1684">
    <property type="taxonomic scope" value="Bacteria"/>
</dbReference>
<evidence type="ECO:0000313" key="8">
    <source>
        <dbReference type="EMBL" id="ACU53126.1"/>
    </source>
</evidence>
<dbReference type="GO" id="GO:0006605">
    <property type="term" value="P:protein targeting"/>
    <property type="evidence" value="ECO:0007669"/>
    <property type="project" value="InterPro"/>
</dbReference>
<evidence type="ECO:0000256" key="7">
    <source>
        <dbReference type="SAM" id="Phobius"/>
    </source>
</evidence>
<organism evidence="8 9">
    <name type="scientific">Acidimicrobium ferrooxidans (strain DSM 10331 / JCM 15462 / NBRC 103882 / ICP)</name>
    <dbReference type="NCBI Taxonomy" id="525909"/>
    <lineage>
        <taxon>Bacteria</taxon>
        <taxon>Bacillati</taxon>
        <taxon>Actinomycetota</taxon>
        <taxon>Acidimicrobiia</taxon>
        <taxon>Acidimicrobiales</taxon>
        <taxon>Acidimicrobiaceae</taxon>
        <taxon>Acidimicrobium</taxon>
    </lineage>
</organism>
<dbReference type="AlphaFoldDB" id="C7M228"/>
<dbReference type="PANTHER" id="PTHR30065">
    <property type="entry name" value="FLAGELLAR BIOSYNTHETIC PROTEIN FLIR"/>
    <property type="match status" value="1"/>
</dbReference>
<keyword evidence="5 7" id="KW-1133">Transmembrane helix</keyword>
<name>C7M228_ACIFD</name>
<dbReference type="GO" id="GO:0005886">
    <property type="term" value="C:plasma membrane"/>
    <property type="evidence" value="ECO:0007669"/>
    <property type="project" value="UniProtKB-SubCell"/>
</dbReference>
<keyword evidence="8" id="KW-0282">Flagellum</keyword>
<dbReference type="Proteomes" id="UP000000771">
    <property type="component" value="Chromosome"/>
</dbReference>
<dbReference type="STRING" id="525909.Afer_0157"/>
<evidence type="ECO:0000256" key="4">
    <source>
        <dbReference type="ARBA" id="ARBA00022692"/>
    </source>
</evidence>
<feature type="transmembrane region" description="Helical" evidence="7">
    <location>
        <begin position="96"/>
        <end position="114"/>
    </location>
</feature>
<dbReference type="PRINTS" id="PR00953">
    <property type="entry name" value="TYPE3IMRPROT"/>
</dbReference>
<dbReference type="EMBL" id="CP001631">
    <property type="protein sequence ID" value="ACU53126.1"/>
    <property type="molecule type" value="Genomic_DNA"/>
</dbReference>
<evidence type="ECO:0000256" key="6">
    <source>
        <dbReference type="ARBA" id="ARBA00023136"/>
    </source>
</evidence>
<dbReference type="OrthoDB" id="9807748at2"/>
<keyword evidence="8" id="KW-0966">Cell projection</keyword>
<dbReference type="InterPro" id="IPR002010">
    <property type="entry name" value="T3SS_IM_R"/>
</dbReference>
<accession>C7M228</accession>
<comment type="subcellular location">
    <subcellularLocation>
        <location evidence="1">Cell membrane</location>
        <topology evidence="1">Multi-pass membrane protein</topology>
    </subcellularLocation>
</comment>
<sequence length="246" mass="24983">MQISLQLGSVLAFLIATAHALGFVVIAAPFALATVPRTAQLALAVGMGMAGAAIHTALPATTPALIGQLAWAAATGALIGFVALAAISIGSQAGSFIGLLGGFVTPPSLTPLAFGEVPVTGDLYGMIWAVLFFVSGADVVVLRGFYLASDASVHLANTATVIVQSVTLTFAAGLEVAAPVIAVMFFAQIVAAVLTKVAPQLQPLGFLFPLEILLSLIMMVVSLPVIPHLFDAGVRLLLAAERDLGA</sequence>
<feature type="transmembrane region" description="Helical" evidence="7">
    <location>
        <begin position="70"/>
        <end position="90"/>
    </location>
</feature>
<dbReference type="PANTHER" id="PTHR30065:SF1">
    <property type="entry name" value="SURFACE PRESENTATION OF ANTIGENS PROTEIN SPAR"/>
    <property type="match status" value="1"/>
</dbReference>
<evidence type="ECO:0000256" key="5">
    <source>
        <dbReference type="ARBA" id="ARBA00022989"/>
    </source>
</evidence>
<evidence type="ECO:0000256" key="1">
    <source>
        <dbReference type="ARBA" id="ARBA00004651"/>
    </source>
</evidence>
<keyword evidence="6 7" id="KW-0472">Membrane</keyword>
<feature type="transmembrane region" description="Helical" evidence="7">
    <location>
        <begin position="38"/>
        <end position="58"/>
    </location>
</feature>
<dbReference type="KEGG" id="afo:Afer_0157"/>
<protein>
    <submittedName>
        <fullName evidence="8">Putative flagellar biosynthesis pathway protein</fullName>
    </submittedName>
</protein>
<keyword evidence="4 7" id="KW-0812">Transmembrane</keyword>